<gene>
    <name evidence="1" type="ORF">EDD57_11921</name>
</gene>
<comment type="caution">
    <text evidence="1">The sequence shown here is derived from an EMBL/GenBank/DDBJ whole genome shotgun (WGS) entry which is preliminary data.</text>
</comment>
<dbReference type="PANTHER" id="PTHR30458">
    <property type="entry name" value="PHENYLACETIC ACID DEGRADATION PROTEIN PAA"/>
    <property type="match status" value="1"/>
</dbReference>
<accession>A0A4R2RV93</accession>
<dbReference type="GO" id="GO:0010124">
    <property type="term" value="P:phenylacetate catabolic process"/>
    <property type="evidence" value="ECO:0007669"/>
    <property type="project" value="InterPro"/>
</dbReference>
<dbReference type="EMBL" id="SLXV01000019">
    <property type="protein sequence ID" value="TCP67334.1"/>
    <property type="molecule type" value="Genomic_DNA"/>
</dbReference>
<name>A0A4R2RV93_9BACL</name>
<dbReference type="SUPFAM" id="SSF47240">
    <property type="entry name" value="Ferritin-like"/>
    <property type="match status" value="1"/>
</dbReference>
<dbReference type="PANTHER" id="PTHR30458:SF0">
    <property type="entry name" value="1,2-PHENYLACETYL-COA EPOXIDASE, SUBUNIT C"/>
    <property type="match status" value="1"/>
</dbReference>
<dbReference type="InterPro" id="IPR009078">
    <property type="entry name" value="Ferritin-like_SF"/>
</dbReference>
<dbReference type="Gene3D" id="1.20.1260.10">
    <property type="match status" value="1"/>
</dbReference>
<keyword evidence="2" id="KW-1185">Reference proteome</keyword>
<dbReference type="RefSeq" id="WP_243649489.1">
    <property type="nucleotide sequence ID" value="NZ_SLXV01000019.1"/>
</dbReference>
<dbReference type="AlphaFoldDB" id="A0A4R2RV93"/>
<sequence length="268" mass="31526">MSHEMNSLAPELLTGQQRMILVDWLTQLADDEFIIGHRDSEWLGLCPTVEEDVAFSSIAQDEVGHAVFYYELIQELEGVSADDLAFQRLAHERKNSLLVERENGDWAYTIVRHYLYDLWDQIRLDAMVESRYVPLAHGAKKMKREEYYHLIHFQHWFARLTKCGGEARERMKNAMELVEQDLDDLLDMGLYETDLFSWGILTKSSEEMRSEFYSRYEELWRDMSDLSERKLIFSKQISKGRMGQHSPALASVLENMTEVIRFDPNAQW</sequence>
<dbReference type="GO" id="GO:0005829">
    <property type="term" value="C:cytosol"/>
    <property type="evidence" value="ECO:0007669"/>
    <property type="project" value="TreeGrafter"/>
</dbReference>
<dbReference type="Pfam" id="PF05138">
    <property type="entry name" value="PaaA_PaaC"/>
    <property type="match status" value="1"/>
</dbReference>
<dbReference type="InterPro" id="IPR007814">
    <property type="entry name" value="PaaA_PaaC"/>
</dbReference>
<dbReference type="InterPro" id="IPR011882">
    <property type="entry name" value="PaaC"/>
</dbReference>
<reference evidence="1 2" key="1">
    <citation type="submission" date="2019-03" db="EMBL/GenBank/DDBJ databases">
        <title>Genomic Encyclopedia of Type Strains, Phase IV (KMG-IV): sequencing the most valuable type-strain genomes for metagenomic binning, comparative biology and taxonomic classification.</title>
        <authorList>
            <person name="Goeker M."/>
        </authorList>
    </citation>
    <scope>NUCLEOTIDE SEQUENCE [LARGE SCALE GENOMIC DNA]</scope>
    <source>
        <strain evidence="1 2">DSM 46831</strain>
    </source>
</reference>
<dbReference type="InterPro" id="IPR052703">
    <property type="entry name" value="Aromatic_CoA_ox/epox"/>
</dbReference>
<evidence type="ECO:0000313" key="2">
    <source>
        <dbReference type="Proteomes" id="UP000294746"/>
    </source>
</evidence>
<dbReference type="NCBIfam" id="TIGR02158">
    <property type="entry name" value="PA_CoA_Oxy3"/>
    <property type="match status" value="1"/>
</dbReference>
<evidence type="ECO:0000313" key="1">
    <source>
        <dbReference type="EMBL" id="TCP67334.1"/>
    </source>
</evidence>
<proteinExistence type="predicted"/>
<protein>
    <submittedName>
        <fullName evidence="1">Ring-1,2-phenylacetyl-CoA epoxidase subunit PaaC</fullName>
    </submittedName>
</protein>
<dbReference type="Proteomes" id="UP000294746">
    <property type="component" value="Unassembled WGS sequence"/>
</dbReference>
<organism evidence="1 2">
    <name type="scientific">Baia soyae</name>
    <dbReference type="NCBI Taxonomy" id="1544746"/>
    <lineage>
        <taxon>Bacteria</taxon>
        <taxon>Bacillati</taxon>
        <taxon>Bacillota</taxon>
        <taxon>Bacilli</taxon>
        <taxon>Bacillales</taxon>
        <taxon>Thermoactinomycetaceae</taxon>
        <taxon>Baia</taxon>
    </lineage>
</organism>
<dbReference type="InterPro" id="IPR012347">
    <property type="entry name" value="Ferritin-like"/>
</dbReference>